<dbReference type="CDD" id="cd06171">
    <property type="entry name" value="Sigma70_r4"/>
    <property type="match status" value="1"/>
</dbReference>
<feature type="domain" description="RNA polymerase sigma-70 region 2" evidence="7">
    <location>
        <begin position="29"/>
        <end position="98"/>
    </location>
</feature>
<keyword evidence="2" id="KW-0731">Sigma factor</keyword>
<accession>A0A078MPG3</accession>
<dbReference type="InterPro" id="IPR014284">
    <property type="entry name" value="RNA_pol_sigma-70_dom"/>
</dbReference>
<dbReference type="InterPro" id="IPR007624">
    <property type="entry name" value="RNA_pol_sigma70_r3"/>
</dbReference>
<dbReference type="GO" id="GO:0016987">
    <property type="term" value="F:sigma factor activity"/>
    <property type="evidence" value="ECO:0007669"/>
    <property type="project" value="UniProtKB-KW"/>
</dbReference>
<gene>
    <name evidence="9" type="primary">sigF</name>
    <name evidence="9" type="ORF">BN1051_00634</name>
</gene>
<feature type="domain" description="RNA polymerase sigma-70 region 4" evidence="8">
    <location>
        <begin position="191"/>
        <end position="239"/>
    </location>
</feature>
<dbReference type="SUPFAM" id="SSF88659">
    <property type="entry name" value="Sigma3 and sigma4 domains of RNA polymerase sigma factors"/>
    <property type="match status" value="2"/>
</dbReference>
<dbReference type="InterPro" id="IPR036388">
    <property type="entry name" value="WH-like_DNA-bd_sf"/>
</dbReference>
<dbReference type="PANTHER" id="PTHR30385:SF4">
    <property type="entry name" value="RNA POLYMERASE SIGMA-E FACTOR"/>
    <property type="match status" value="1"/>
</dbReference>
<evidence type="ECO:0000259" key="7">
    <source>
        <dbReference type="Pfam" id="PF04542"/>
    </source>
</evidence>
<dbReference type="SUPFAM" id="SSF88946">
    <property type="entry name" value="Sigma2 domain of RNA polymerase sigma factors"/>
    <property type="match status" value="1"/>
</dbReference>
<dbReference type="GO" id="GO:0003677">
    <property type="term" value="F:DNA binding"/>
    <property type="evidence" value="ECO:0007669"/>
    <property type="project" value="UniProtKB-KW"/>
</dbReference>
<dbReference type="PANTHER" id="PTHR30385">
    <property type="entry name" value="SIGMA FACTOR F FLAGELLAR"/>
    <property type="match status" value="1"/>
</dbReference>
<dbReference type="InterPro" id="IPR013325">
    <property type="entry name" value="RNA_pol_sigma_r2"/>
</dbReference>
<evidence type="ECO:0000256" key="1">
    <source>
        <dbReference type="ARBA" id="ARBA00023015"/>
    </source>
</evidence>
<dbReference type="Pfam" id="PF04539">
    <property type="entry name" value="Sigma70_r3"/>
    <property type="match status" value="1"/>
</dbReference>
<sequence>MNRIEVPGDGPAPQRRRGGDLQLALQNEMVQEHRHLAETAAGSYGAPGREAADLRQVAYVGLVKAARRFDPSKGEHFPAFALPTIHGELKRHLRDNGWVIRPPRRLQDLRTAVAKTQPGLSQRLGREATAQDLAAELGEPVQDILEALACSGSMRPESLDAPAPGGAALEPEDPQGPWTDRSDDVLMLGQAMRGLPETERQLLFLRYFHELSQQAIGERLGMTQMQVSRRLARILVKLQMRLLGAPEHSDGKGNAPAGMNAQSA</sequence>
<evidence type="ECO:0000313" key="9">
    <source>
        <dbReference type="EMBL" id="CEA07322.1"/>
    </source>
</evidence>
<dbReference type="InterPro" id="IPR007627">
    <property type="entry name" value="RNA_pol_sigma70_r2"/>
</dbReference>
<evidence type="ECO:0000256" key="4">
    <source>
        <dbReference type="ARBA" id="ARBA00023163"/>
    </source>
</evidence>
<dbReference type="GO" id="GO:0006352">
    <property type="term" value="P:DNA-templated transcription initiation"/>
    <property type="evidence" value="ECO:0007669"/>
    <property type="project" value="InterPro"/>
</dbReference>
<evidence type="ECO:0000259" key="8">
    <source>
        <dbReference type="Pfam" id="PF04545"/>
    </source>
</evidence>
<dbReference type="AlphaFoldDB" id="A0A078MPG3"/>
<dbReference type="Pfam" id="PF04542">
    <property type="entry name" value="Sigma70_r2"/>
    <property type="match status" value="1"/>
</dbReference>
<dbReference type="InterPro" id="IPR013324">
    <property type="entry name" value="RNA_pol_sigma_r3/r4-like"/>
</dbReference>
<feature type="domain" description="RNA polymerase sigma-70 region 3" evidence="6">
    <location>
        <begin position="112"/>
        <end position="163"/>
    </location>
</feature>
<dbReference type="NCBIfam" id="TIGR02937">
    <property type="entry name" value="sigma70-ECF"/>
    <property type="match status" value="1"/>
</dbReference>
<name>A0A078MPG3_9MICC</name>
<feature type="region of interest" description="Disordered" evidence="5">
    <location>
        <begin position="155"/>
        <end position="182"/>
    </location>
</feature>
<proteinExistence type="predicted"/>
<dbReference type="EMBL" id="LN483070">
    <property type="protein sequence ID" value="CEA07322.1"/>
    <property type="molecule type" value="Genomic_DNA"/>
</dbReference>
<protein>
    <submittedName>
        <fullName evidence="9">RNA polymerase sigma factor SigF</fullName>
    </submittedName>
</protein>
<organism evidence="9">
    <name type="scientific">Arthrobacter saudimassiliensis</name>
    <dbReference type="NCBI Taxonomy" id="1461584"/>
    <lineage>
        <taxon>Bacteria</taxon>
        <taxon>Bacillati</taxon>
        <taxon>Actinomycetota</taxon>
        <taxon>Actinomycetes</taxon>
        <taxon>Micrococcales</taxon>
        <taxon>Micrococcaceae</taxon>
        <taxon>Arthrobacter</taxon>
    </lineage>
</organism>
<keyword evidence="3" id="KW-0238">DNA-binding</keyword>
<dbReference type="Gene3D" id="1.20.120.1810">
    <property type="match status" value="1"/>
</dbReference>
<dbReference type="Pfam" id="PF04545">
    <property type="entry name" value="Sigma70_r4"/>
    <property type="match status" value="1"/>
</dbReference>
<dbReference type="Gene3D" id="1.10.10.10">
    <property type="entry name" value="Winged helix-like DNA-binding domain superfamily/Winged helix DNA-binding domain"/>
    <property type="match status" value="2"/>
</dbReference>
<dbReference type="InterPro" id="IPR007630">
    <property type="entry name" value="RNA_pol_sigma70_r4"/>
</dbReference>
<keyword evidence="4" id="KW-0804">Transcription</keyword>
<evidence type="ECO:0000256" key="3">
    <source>
        <dbReference type="ARBA" id="ARBA00023125"/>
    </source>
</evidence>
<dbReference type="PATRIC" id="fig|1461584.3.peg.624"/>
<evidence type="ECO:0000256" key="2">
    <source>
        <dbReference type="ARBA" id="ARBA00023082"/>
    </source>
</evidence>
<reference evidence="9" key="1">
    <citation type="submission" date="2014-07" db="EMBL/GenBank/DDBJ databases">
        <authorList>
            <person name="Urmite Genomes Urmite Genomes"/>
        </authorList>
    </citation>
    <scope>NUCLEOTIDE SEQUENCE</scope>
    <source>
        <strain evidence="9">11W110_air</strain>
    </source>
</reference>
<feature type="compositionally biased region" description="Low complexity" evidence="5">
    <location>
        <begin position="159"/>
        <end position="169"/>
    </location>
</feature>
<evidence type="ECO:0000259" key="6">
    <source>
        <dbReference type="Pfam" id="PF04539"/>
    </source>
</evidence>
<keyword evidence="1" id="KW-0805">Transcription regulation</keyword>
<evidence type="ECO:0000256" key="5">
    <source>
        <dbReference type="SAM" id="MobiDB-lite"/>
    </source>
</evidence>